<name>A0ABQ3J3G9_9GAMM</name>
<organism evidence="2 3">
    <name type="scientific">Thalassotalea profundi</name>
    <dbReference type="NCBI Taxonomy" id="2036687"/>
    <lineage>
        <taxon>Bacteria</taxon>
        <taxon>Pseudomonadati</taxon>
        <taxon>Pseudomonadota</taxon>
        <taxon>Gammaproteobacteria</taxon>
        <taxon>Alteromonadales</taxon>
        <taxon>Colwelliaceae</taxon>
        <taxon>Thalassotalea</taxon>
    </lineage>
</organism>
<dbReference type="Proteomes" id="UP000626370">
    <property type="component" value="Unassembled WGS sequence"/>
</dbReference>
<dbReference type="Pfam" id="PF14352">
    <property type="entry name" value="DUF4402"/>
    <property type="match status" value="1"/>
</dbReference>
<evidence type="ECO:0000256" key="1">
    <source>
        <dbReference type="SAM" id="SignalP"/>
    </source>
</evidence>
<evidence type="ECO:0000313" key="3">
    <source>
        <dbReference type="Proteomes" id="UP000626370"/>
    </source>
</evidence>
<proteinExistence type="predicted"/>
<feature type="chain" id="PRO_5046496108" description="DUF4402 domain-containing protein" evidence="1">
    <location>
        <begin position="29"/>
        <end position="203"/>
    </location>
</feature>
<gene>
    <name evidence="2" type="ORF">GCM10011501_32290</name>
</gene>
<accession>A0ABQ3J3G9</accession>
<dbReference type="InterPro" id="IPR025514">
    <property type="entry name" value="DUF4402"/>
</dbReference>
<reference evidence="3" key="1">
    <citation type="journal article" date="2019" name="Int. J. Syst. Evol. Microbiol.">
        <title>The Global Catalogue of Microorganisms (GCM) 10K type strain sequencing project: providing services to taxonomists for standard genome sequencing and annotation.</title>
        <authorList>
            <consortium name="The Broad Institute Genomics Platform"/>
            <consortium name="The Broad Institute Genome Sequencing Center for Infectious Disease"/>
            <person name="Wu L."/>
            <person name="Ma J."/>
        </authorList>
    </citation>
    <scope>NUCLEOTIDE SEQUENCE [LARGE SCALE GENOMIC DNA]</scope>
    <source>
        <strain evidence="3">CGMCC 1.15922</strain>
    </source>
</reference>
<feature type="signal peptide" evidence="1">
    <location>
        <begin position="1"/>
        <end position="28"/>
    </location>
</feature>
<evidence type="ECO:0000313" key="2">
    <source>
        <dbReference type="EMBL" id="GHF00304.1"/>
    </source>
</evidence>
<keyword evidence="3" id="KW-1185">Reference proteome</keyword>
<sequence length="203" mass="20382">MFMKNKISRTLAITAAVSTLALTGNVLAETVNGTASVTVQNGFTLTQTTPLSFGTIVALADADGANSSDFATLKVDSDGVTADVVDLSGATNASIVPISAGTPGQFTVSGAAPNTVLTITNPSAFTLSDPSAGDSKIFDVTAFTNDVVTSGSAFTYDTDATGTLVFNIGATLGTDNSLAGGTAAPVAYDNVTFTGTYTMTVDY</sequence>
<protein>
    <recommendedName>
        <fullName evidence="4">DUF4402 domain-containing protein</fullName>
    </recommendedName>
</protein>
<keyword evidence="1" id="KW-0732">Signal</keyword>
<dbReference type="EMBL" id="BNAH01000015">
    <property type="protein sequence ID" value="GHF00304.1"/>
    <property type="molecule type" value="Genomic_DNA"/>
</dbReference>
<evidence type="ECO:0008006" key="4">
    <source>
        <dbReference type="Google" id="ProtNLM"/>
    </source>
</evidence>
<comment type="caution">
    <text evidence="2">The sequence shown here is derived from an EMBL/GenBank/DDBJ whole genome shotgun (WGS) entry which is preliminary data.</text>
</comment>